<dbReference type="AlphaFoldDB" id="S8E9R8"/>
<evidence type="ECO:0000256" key="2">
    <source>
        <dbReference type="ARBA" id="ARBA00022840"/>
    </source>
</evidence>
<dbReference type="NCBIfam" id="TIGR02768">
    <property type="entry name" value="TraA_Ti"/>
    <property type="match status" value="1"/>
</dbReference>
<name>S8E9R8_9LAMI</name>
<dbReference type="PANTHER" id="PTHR43788:SF6">
    <property type="entry name" value="DNA HELICASE B"/>
    <property type="match status" value="1"/>
</dbReference>
<dbReference type="CDD" id="cd18809">
    <property type="entry name" value="SF1_C_RecD"/>
    <property type="match status" value="1"/>
</dbReference>
<evidence type="ECO:0000256" key="3">
    <source>
        <dbReference type="ARBA" id="ARBA00022971"/>
    </source>
</evidence>
<evidence type="ECO:0000259" key="4">
    <source>
        <dbReference type="Pfam" id="PF03389"/>
    </source>
</evidence>
<dbReference type="Gene3D" id="3.40.50.300">
    <property type="entry name" value="P-loop containing nucleotide triphosphate hydrolases"/>
    <property type="match status" value="2"/>
</dbReference>
<dbReference type="Proteomes" id="UP000015453">
    <property type="component" value="Unassembled WGS sequence"/>
</dbReference>
<dbReference type="GO" id="GO:0003678">
    <property type="term" value="F:DNA helicase activity"/>
    <property type="evidence" value="ECO:0007669"/>
    <property type="project" value="UniProtKB-ARBA"/>
</dbReference>
<dbReference type="Gene3D" id="3.30.930.30">
    <property type="match status" value="1"/>
</dbReference>
<dbReference type="GO" id="GO:0005524">
    <property type="term" value="F:ATP binding"/>
    <property type="evidence" value="ECO:0007669"/>
    <property type="project" value="UniProtKB-KW"/>
</dbReference>
<keyword evidence="2" id="KW-0067">ATP-binding</keyword>
<keyword evidence="3" id="KW-0184">Conjugation</keyword>
<dbReference type="SUPFAM" id="SSF52540">
    <property type="entry name" value="P-loop containing nucleoside triphosphate hydrolases"/>
    <property type="match status" value="2"/>
</dbReference>
<dbReference type="EMBL" id="AUSU01000764">
    <property type="protein sequence ID" value="EPS72633.1"/>
    <property type="molecule type" value="Genomic_DNA"/>
</dbReference>
<feature type="domain" description="MobA/MobL protein" evidence="4">
    <location>
        <begin position="17"/>
        <end position="214"/>
    </location>
</feature>
<feature type="non-terminal residue" evidence="5">
    <location>
        <position position="713"/>
    </location>
</feature>
<comment type="caution">
    <text evidence="5">The sequence shown here is derived from an EMBL/GenBank/DDBJ whole genome shotgun (WGS) entry which is preliminary data.</text>
</comment>
<dbReference type="NCBIfam" id="NF041496">
    <property type="entry name" value="MobQ"/>
    <property type="match status" value="1"/>
</dbReference>
<accession>S8E9R8</accession>
<dbReference type="InterPro" id="IPR050534">
    <property type="entry name" value="Coronavir_polyprotein_1ab"/>
</dbReference>
<dbReference type="CDD" id="cd17933">
    <property type="entry name" value="DEXSc_RecD-like"/>
    <property type="match status" value="1"/>
</dbReference>
<organism evidence="5 6">
    <name type="scientific">Genlisea aurea</name>
    <dbReference type="NCBI Taxonomy" id="192259"/>
    <lineage>
        <taxon>Eukaryota</taxon>
        <taxon>Viridiplantae</taxon>
        <taxon>Streptophyta</taxon>
        <taxon>Embryophyta</taxon>
        <taxon>Tracheophyta</taxon>
        <taxon>Spermatophyta</taxon>
        <taxon>Magnoliopsida</taxon>
        <taxon>eudicotyledons</taxon>
        <taxon>Gunneridae</taxon>
        <taxon>Pentapetalae</taxon>
        <taxon>asterids</taxon>
        <taxon>lamiids</taxon>
        <taxon>Lamiales</taxon>
        <taxon>Lentibulariaceae</taxon>
        <taxon>Genlisea</taxon>
    </lineage>
</organism>
<reference evidence="5 6" key="1">
    <citation type="journal article" date="2013" name="BMC Genomics">
        <title>The miniature genome of a carnivorous plant Genlisea aurea contains a low number of genes and short non-coding sequences.</title>
        <authorList>
            <person name="Leushkin E.V."/>
            <person name="Sutormin R.A."/>
            <person name="Nabieva E.R."/>
            <person name="Penin A.A."/>
            <person name="Kondrashov A.S."/>
            <person name="Logacheva M.D."/>
        </authorList>
    </citation>
    <scope>NUCLEOTIDE SEQUENCE [LARGE SCALE GENOMIC DNA]</scope>
</reference>
<dbReference type="InterPro" id="IPR014136">
    <property type="entry name" value="TraA_Ti"/>
</dbReference>
<dbReference type="Gene3D" id="2.30.30.940">
    <property type="match status" value="1"/>
</dbReference>
<dbReference type="InterPro" id="IPR027417">
    <property type="entry name" value="P-loop_NTPase"/>
</dbReference>
<keyword evidence="6" id="KW-1185">Reference proteome</keyword>
<evidence type="ECO:0000256" key="1">
    <source>
        <dbReference type="ARBA" id="ARBA00022741"/>
    </source>
</evidence>
<dbReference type="PANTHER" id="PTHR43788">
    <property type="entry name" value="DNA2/NAM7 HELICASE FAMILY MEMBER"/>
    <property type="match status" value="1"/>
</dbReference>
<dbReference type="OrthoDB" id="272985at2759"/>
<evidence type="ECO:0000313" key="6">
    <source>
        <dbReference type="Proteomes" id="UP000015453"/>
    </source>
</evidence>
<evidence type="ECO:0000313" key="5">
    <source>
        <dbReference type="EMBL" id="EPS72633.1"/>
    </source>
</evidence>
<sequence length="713" mass="80728">MAIYHFSGTIISRSQGRSAVACAAYRAGEKLPDERYQKEQDYAKRKDVVYNNVLIPNNAPEWTKNREQLWNTVERIEARKDAQLAREFNFALPRELSLPENIKLAEEFTQRAFVDRGMIADLAVHADHKSDGAYYHAHIMLTTRIVNQDGFGYKARTWNSKDLLIEWRQEWAEHCNRYLALNGLDLRVDHRTLADQAIPLEPQYKIGPEAAKVELTRFADHQRIARENGERLLQEPQIALQAITRQQSTFTHRDLARFINTHTIDAEQFTQVFELVKTQTNIINLGLDDKQQERFSTQEMVALESKMLGQANTLFAKTKHAVSKDVNTVGLTTEQQAAFEHVTKAGDLKCLIGYAGTGKSYLLGAARGAWEQQGFKVLGVTLSGIAAESLEAGSGIDSRTLASRSYYWDRGEQLLSNKDIVVVDEAGMLGSRQLARIIDEASRANAKVVLVGDPQQLQAIEAGAAFRAVSEKVGFIELTEIRRQKECWQQQATKEFATGNIENALNSYAKAYHIHALATKELAKAEMIHMWNVVRMPCPESSQIMLAYTRDDVFDLNQRVRELRHKQGELGAEQGFNTIRGERNFAINDRVYFLKNNRNLGVMNGSLGTITNINPKALTIELDNTKKDVIVDFDLYNHIDHGYAATIHKAQGVTVDRSYLLASKHLDAHATYVGMTRHRDSVDLFYSREEFPKYNDLANSLAKDRSKDVSLDY</sequence>
<dbReference type="InterPro" id="IPR005053">
    <property type="entry name" value="MobA_MobL"/>
</dbReference>
<proteinExistence type="predicted"/>
<dbReference type="Pfam" id="PF13604">
    <property type="entry name" value="AAA_30"/>
    <property type="match status" value="1"/>
</dbReference>
<keyword evidence="1" id="KW-0547">Nucleotide-binding</keyword>
<protein>
    <recommendedName>
        <fullName evidence="4">MobA/MobL protein domain-containing protein</fullName>
    </recommendedName>
</protein>
<gene>
    <name evidence="5" type="ORF">M569_02123</name>
</gene>
<dbReference type="Pfam" id="PF03389">
    <property type="entry name" value="MobA_MobL"/>
    <property type="match status" value="1"/>
</dbReference>